<accession>A0A1G7M0Z7</accession>
<evidence type="ECO:0000313" key="1">
    <source>
        <dbReference type="EMBL" id="SDF55306.1"/>
    </source>
</evidence>
<keyword evidence="2" id="KW-1185">Reference proteome</keyword>
<proteinExistence type="predicted"/>
<reference evidence="1 2" key="1">
    <citation type="submission" date="2016-10" db="EMBL/GenBank/DDBJ databases">
        <authorList>
            <person name="de Groot N.N."/>
        </authorList>
    </citation>
    <scope>NUCLEOTIDE SEQUENCE [LARGE SCALE GENOMIC DNA]</scope>
    <source>
        <strain evidence="1 2">DSM 28129</strain>
    </source>
</reference>
<evidence type="ECO:0000313" key="2">
    <source>
        <dbReference type="Proteomes" id="UP000198972"/>
    </source>
</evidence>
<organism evidence="1 2">
    <name type="scientific">Fontibacillus panacisegetis</name>
    <dbReference type="NCBI Taxonomy" id="670482"/>
    <lineage>
        <taxon>Bacteria</taxon>
        <taxon>Bacillati</taxon>
        <taxon>Bacillota</taxon>
        <taxon>Bacilli</taxon>
        <taxon>Bacillales</taxon>
        <taxon>Paenibacillaceae</taxon>
        <taxon>Fontibacillus</taxon>
    </lineage>
</organism>
<dbReference type="EMBL" id="FNBG01000012">
    <property type="protein sequence ID" value="SDF55306.1"/>
    <property type="molecule type" value="Genomic_DNA"/>
</dbReference>
<gene>
    <name evidence="1" type="ORF">SAMN04488542_112130</name>
</gene>
<sequence length="99" mass="11271">MTYCQETKQYHIKDFEDLLTLLGYKVSESADYVAPIYWKVDSDTYTVSKAGDWYLQKNGGSNLLKYKAQKCGGISQSDFEMISNNKLGAKSVKSFEFIV</sequence>
<name>A0A1G7M0Z7_9BACL</name>
<dbReference type="AlphaFoldDB" id="A0A1G7M0Z7"/>
<dbReference type="Proteomes" id="UP000198972">
    <property type="component" value="Unassembled WGS sequence"/>
</dbReference>
<protein>
    <submittedName>
        <fullName evidence="1">Uncharacterized protein</fullName>
    </submittedName>
</protein>